<accession>A0A4R5U3Z7</accession>
<dbReference type="RefSeq" id="WP_133320263.1">
    <property type="nucleotide sequence ID" value="NZ_SMTF01000001.1"/>
</dbReference>
<reference evidence="2 3" key="1">
    <citation type="submission" date="2019-03" db="EMBL/GenBank/DDBJ databases">
        <title>Luteimonas zhaokaii sp.nov., isolated from the rectal contents of Plateau pika in Yushu, Qinghai Province, China.</title>
        <authorList>
            <person name="Zhang G."/>
        </authorList>
    </citation>
    <scope>NUCLEOTIDE SEQUENCE [LARGE SCALE GENOMIC DNA]</scope>
    <source>
        <strain evidence="2 3">B9</strain>
    </source>
</reference>
<keyword evidence="3" id="KW-1185">Reference proteome</keyword>
<gene>
    <name evidence="2" type="ORF">E2F46_00685</name>
</gene>
<feature type="signal peptide" evidence="1">
    <location>
        <begin position="1"/>
        <end position="25"/>
    </location>
</feature>
<proteinExistence type="predicted"/>
<name>A0A4R5U3Z7_9GAMM</name>
<dbReference type="Pfam" id="PF11231">
    <property type="entry name" value="DUF3034"/>
    <property type="match status" value="1"/>
</dbReference>
<dbReference type="EMBL" id="SMTF01000001">
    <property type="protein sequence ID" value="TDK28441.1"/>
    <property type="molecule type" value="Genomic_DNA"/>
</dbReference>
<dbReference type="AlphaFoldDB" id="A0A4R5U3Z7"/>
<protein>
    <submittedName>
        <fullName evidence="2">DUF3034 family protein</fullName>
    </submittedName>
</protein>
<dbReference type="Proteomes" id="UP000294796">
    <property type="component" value="Unassembled WGS sequence"/>
</dbReference>
<evidence type="ECO:0000313" key="2">
    <source>
        <dbReference type="EMBL" id="TDK28441.1"/>
    </source>
</evidence>
<feature type="chain" id="PRO_5020690899" evidence="1">
    <location>
        <begin position="26"/>
        <end position="290"/>
    </location>
</feature>
<comment type="caution">
    <text evidence="2">The sequence shown here is derived from an EMBL/GenBank/DDBJ whole genome shotgun (WGS) entry which is preliminary data.</text>
</comment>
<evidence type="ECO:0000256" key="1">
    <source>
        <dbReference type="SAM" id="SignalP"/>
    </source>
</evidence>
<evidence type="ECO:0000313" key="3">
    <source>
        <dbReference type="Proteomes" id="UP000294796"/>
    </source>
</evidence>
<dbReference type="InterPro" id="IPR021393">
    <property type="entry name" value="DUF3034"/>
</dbReference>
<sequence>MRTWHLLASLALVAGLPWLATPAFAGQGRLLATGGATQVEGAAGGGIVPWAVLAGYGTEDEFGGAAFHTRVDTGDYALAAYGAAFTLYNRLELSVARQSFDLGELQRQLALPWDSLDQDIHGAKLRIAGDLVYTHMPQVSVGMQRKRLRDGTLPLALGAHDDAGTDVYVSATKLFLDAAGGYQLLLNGTLRSTRANQGGLLGFGGDRKAGRSVVFEGSAAVLPSPRLALGVEYRQKPDNLGFAREDDWYDVFVAWFPNKHVAVVGAWAELGSIATLDRQRGAYLSLQVGF</sequence>
<dbReference type="OrthoDB" id="9126735at2"/>
<organism evidence="2 3">
    <name type="scientific">Luteimonas aestuarii</name>
    <dbReference type="NCBI Taxonomy" id="453837"/>
    <lineage>
        <taxon>Bacteria</taxon>
        <taxon>Pseudomonadati</taxon>
        <taxon>Pseudomonadota</taxon>
        <taxon>Gammaproteobacteria</taxon>
        <taxon>Lysobacterales</taxon>
        <taxon>Lysobacteraceae</taxon>
        <taxon>Luteimonas</taxon>
    </lineage>
</organism>
<keyword evidence="1" id="KW-0732">Signal</keyword>